<evidence type="ECO:0000256" key="14">
    <source>
        <dbReference type="ARBA" id="ARBA00023145"/>
    </source>
</evidence>
<evidence type="ECO:0000256" key="16">
    <source>
        <dbReference type="ARBA" id="ARBA00023180"/>
    </source>
</evidence>
<dbReference type="Gene3D" id="3.40.50.200">
    <property type="entry name" value="Peptidase S8/S53 domain"/>
    <property type="match status" value="1"/>
</dbReference>
<evidence type="ECO:0000256" key="9">
    <source>
        <dbReference type="ARBA" id="ARBA00022685"/>
    </source>
</evidence>
<keyword evidence="10" id="KW-0732">Signal</keyword>
<feature type="compositionally biased region" description="Basic and acidic residues" evidence="21">
    <location>
        <begin position="528"/>
        <end position="544"/>
    </location>
</feature>
<keyword evidence="9" id="KW-0165">Cleavage on pair of basic residues</keyword>
<name>A0ABQ7TF37_PHRPL</name>
<dbReference type="InterPro" id="IPR015500">
    <property type="entry name" value="Peptidase_S8_subtilisin-rel"/>
</dbReference>
<dbReference type="InterPro" id="IPR022398">
    <property type="entry name" value="Peptidase_S8_His-AS"/>
</dbReference>
<dbReference type="Pfam" id="PF01483">
    <property type="entry name" value="P_proprotein"/>
    <property type="match status" value="1"/>
</dbReference>
<dbReference type="InterPro" id="IPR000209">
    <property type="entry name" value="Peptidase_S8/S53_dom"/>
</dbReference>
<feature type="domain" description="P/Homo B" evidence="22">
    <location>
        <begin position="359"/>
        <end position="497"/>
    </location>
</feature>
<comment type="subcellular location">
    <subcellularLocation>
        <location evidence="4">Cytoplasmic vesicle</location>
        <location evidence="4">Secretory vesicle</location>
    </subcellularLocation>
</comment>
<sequence length="647" mass="72376">MGSEAERQFVNEWAAEIPGGPRAAQAIARELDYDLLGQIGSLENHYLFRHKSHPRRSRRSASHITKRLSDDHRVSWAEQQYEKKRSKRSVFKGSAENLFNDPMWNQQWYLQDTRMTPTLPKLDLHVLPVWQKGITGKGVVITVLDDGLEWNHTDIYPNYDPGASYDFNDNDHDPFPRYDPTNENKHGTRCAGEIAMQANNIKCGVGVAYSSKVGGIRMLDGIVTDAIEASSIGFSPDHVDIYSASWGPNDDGKTVEGPGRLAQKAFEYGIKKGRKGKGSIFVWASGNGGRQGDNCDCDGYTDSIYTVSISSASQQGLSPWYAEKCSSTLATAYSSGDYTDQKIISADLHNECTSTHTGTSASAPLAAGIFALALEAKLLKASGEVTIEIPTTACEGQENAIKSLEHVQFEATIEYSRRGDLHVTLTSPSGTSTVLLAERQRDKSPNGFKDWDFMSVHTWGENPAGTWTLKIVDTSRRMQNEGRIVNWKLILHGTSTRPEHMKKPRVYTSYNTVQNDRRGVEKMSDFVEDHTTQENLSEKTKEAEITTSNEKTQERPASDAMLHLLQNAFRAQMVGSQVPKKILNGNSNIPYEHFQQALEKLNRASQLKDSEESLYSDYVDLFYNSKPYKHRDDRLLQALVDILNDED</sequence>
<keyword evidence="14" id="KW-0865">Zymogen</keyword>
<keyword evidence="12 20" id="KW-0720">Serine protease</keyword>
<dbReference type="InterPro" id="IPR036852">
    <property type="entry name" value="Peptidase_S8/S53_dom_sf"/>
</dbReference>
<dbReference type="PROSITE" id="PS51892">
    <property type="entry name" value="SUBTILASE"/>
    <property type="match status" value="1"/>
</dbReference>
<organism evidence="23 24">
    <name type="scientific">Phrynosoma platyrhinos</name>
    <name type="common">Desert horned lizard</name>
    <dbReference type="NCBI Taxonomy" id="52577"/>
    <lineage>
        <taxon>Eukaryota</taxon>
        <taxon>Metazoa</taxon>
        <taxon>Chordata</taxon>
        <taxon>Craniata</taxon>
        <taxon>Vertebrata</taxon>
        <taxon>Euteleostomi</taxon>
        <taxon>Lepidosauria</taxon>
        <taxon>Squamata</taxon>
        <taxon>Bifurcata</taxon>
        <taxon>Unidentata</taxon>
        <taxon>Episquamata</taxon>
        <taxon>Toxicofera</taxon>
        <taxon>Iguania</taxon>
        <taxon>Phrynosomatidae</taxon>
        <taxon>Phrynosomatinae</taxon>
        <taxon>Phrynosoma</taxon>
    </lineage>
</organism>
<dbReference type="PROSITE" id="PS00136">
    <property type="entry name" value="SUBTILASE_ASP"/>
    <property type="match status" value="1"/>
</dbReference>
<evidence type="ECO:0000256" key="17">
    <source>
        <dbReference type="ARBA" id="ARBA00023329"/>
    </source>
</evidence>
<keyword evidence="17" id="KW-0968">Cytoplasmic vesicle</keyword>
<dbReference type="PROSITE" id="PS51829">
    <property type="entry name" value="P_HOMO_B"/>
    <property type="match status" value="1"/>
</dbReference>
<dbReference type="CDD" id="cd04059">
    <property type="entry name" value="Peptidases_S8_Protein_convertases_Kexins_Furin-like"/>
    <property type="match status" value="1"/>
</dbReference>
<proteinExistence type="inferred from homology"/>
<evidence type="ECO:0000256" key="2">
    <source>
        <dbReference type="ARBA" id="ARBA00001913"/>
    </source>
</evidence>
<keyword evidence="16" id="KW-0325">Glycoprotein</keyword>
<dbReference type="InterPro" id="IPR032815">
    <property type="entry name" value="S8_pro-domain"/>
</dbReference>
<dbReference type="InterPro" id="IPR023827">
    <property type="entry name" value="Peptidase_S8_Asp-AS"/>
</dbReference>
<evidence type="ECO:0000256" key="4">
    <source>
        <dbReference type="ARBA" id="ARBA00004398"/>
    </source>
</evidence>
<dbReference type="Proteomes" id="UP000826234">
    <property type="component" value="Unassembled WGS sequence"/>
</dbReference>
<dbReference type="SUPFAM" id="SSF49785">
    <property type="entry name" value="Galactose-binding domain-like"/>
    <property type="match status" value="1"/>
</dbReference>
<comment type="cofactor">
    <cofactor evidence="2">
        <name>Ca(2+)</name>
        <dbReference type="ChEBI" id="CHEBI:29108"/>
    </cofactor>
</comment>
<accession>A0ABQ7TF37</accession>
<comment type="function">
    <text evidence="3">Involved in the processing of hormone and other protein precursors at sites comprised of pairs of basic amino acid residues. Substrates include POMC, renin, enkephalin, dynorphin, somatostatin, insulin and AGRP.</text>
</comment>
<dbReference type="PANTHER" id="PTHR42884:SF14">
    <property type="entry name" value="NEUROENDOCRINE CONVERTASE 1"/>
    <property type="match status" value="1"/>
</dbReference>
<dbReference type="SUPFAM" id="SSF52743">
    <property type="entry name" value="Subtilisin-like"/>
    <property type="match status" value="1"/>
</dbReference>
<dbReference type="InterPro" id="IPR023828">
    <property type="entry name" value="Peptidase_S8_Ser-AS"/>
</dbReference>
<keyword evidence="8 20" id="KW-0645">Protease</keyword>
<evidence type="ECO:0000256" key="12">
    <source>
        <dbReference type="ARBA" id="ARBA00022825"/>
    </source>
</evidence>
<evidence type="ECO:0000256" key="20">
    <source>
        <dbReference type="PROSITE-ProRule" id="PRU01240"/>
    </source>
</evidence>
<evidence type="ECO:0000256" key="7">
    <source>
        <dbReference type="ARBA" id="ARBA00015312"/>
    </source>
</evidence>
<keyword evidence="11 20" id="KW-0378">Hydrolase</keyword>
<dbReference type="Gene3D" id="6.10.250.3320">
    <property type="match status" value="1"/>
</dbReference>
<keyword evidence="24" id="KW-1185">Reference proteome</keyword>
<dbReference type="PROSITE" id="PS00137">
    <property type="entry name" value="SUBTILASE_HIS"/>
    <property type="match status" value="1"/>
</dbReference>
<evidence type="ECO:0000256" key="19">
    <source>
        <dbReference type="ARBA" id="ARBA00032862"/>
    </source>
</evidence>
<comment type="catalytic activity">
    <reaction evidence="1">
        <text>Release of protein hormones, neuropeptides and renin from their precursors, generally by hydrolysis of -Lys-Arg-|- bonds.</text>
        <dbReference type="EC" id="3.4.21.93"/>
    </reaction>
</comment>
<dbReference type="PROSITE" id="PS00138">
    <property type="entry name" value="SUBTILASE_SER"/>
    <property type="match status" value="1"/>
</dbReference>
<evidence type="ECO:0000256" key="11">
    <source>
        <dbReference type="ARBA" id="ARBA00022801"/>
    </source>
</evidence>
<evidence type="ECO:0000256" key="15">
    <source>
        <dbReference type="ARBA" id="ARBA00023157"/>
    </source>
</evidence>
<dbReference type="PRINTS" id="PR00723">
    <property type="entry name" value="SUBTILISIN"/>
</dbReference>
<dbReference type="EC" id="3.4.21.93" evidence="6"/>
<dbReference type="Gene3D" id="3.30.70.850">
    <property type="entry name" value="Peptidase S8, pro-domain"/>
    <property type="match status" value="1"/>
</dbReference>
<dbReference type="Pfam" id="PF16470">
    <property type="entry name" value="S8_pro-domain"/>
    <property type="match status" value="1"/>
</dbReference>
<keyword evidence="15" id="KW-1015">Disulfide bond</keyword>
<comment type="caution">
    <text evidence="23">The sequence shown here is derived from an EMBL/GenBank/DDBJ whole genome shotgun (WGS) entry which is preliminary data.</text>
</comment>
<feature type="active site" description="Charge relay system" evidence="20">
    <location>
        <position position="360"/>
    </location>
</feature>
<reference evidence="23 24" key="1">
    <citation type="journal article" date="2022" name="Gigascience">
        <title>A chromosome-level genome assembly and annotation of the desert horned lizard, Phrynosoma platyrhinos, provides insight into chromosomal rearrangements among reptiles.</title>
        <authorList>
            <person name="Koochekian N."/>
            <person name="Ascanio A."/>
            <person name="Farleigh K."/>
            <person name="Card D.C."/>
            <person name="Schield D.R."/>
            <person name="Castoe T.A."/>
            <person name="Jezkova T."/>
        </authorList>
    </citation>
    <scope>NUCLEOTIDE SEQUENCE [LARGE SCALE GENOMIC DNA]</scope>
    <source>
        <strain evidence="23">NK-2021</strain>
    </source>
</reference>
<dbReference type="PANTHER" id="PTHR42884">
    <property type="entry name" value="PROPROTEIN CONVERTASE SUBTILISIN/KEXIN-RELATED"/>
    <property type="match status" value="1"/>
</dbReference>
<dbReference type="EMBL" id="JAIPUX010000439">
    <property type="protein sequence ID" value="KAH0628102.1"/>
    <property type="molecule type" value="Genomic_DNA"/>
</dbReference>
<dbReference type="InterPro" id="IPR002884">
    <property type="entry name" value="P_dom"/>
</dbReference>
<evidence type="ECO:0000313" key="23">
    <source>
        <dbReference type="EMBL" id="KAH0628102.1"/>
    </source>
</evidence>
<dbReference type="InterPro" id="IPR038466">
    <property type="entry name" value="S8_pro-domain_sf"/>
</dbReference>
<evidence type="ECO:0000256" key="21">
    <source>
        <dbReference type="SAM" id="MobiDB-lite"/>
    </source>
</evidence>
<feature type="active site" description="Charge relay system" evidence="20">
    <location>
        <position position="145"/>
    </location>
</feature>
<evidence type="ECO:0000256" key="6">
    <source>
        <dbReference type="ARBA" id="ARBA00013234"/>
    </source>
</evidence>
<evidence type="ECO:0000313" key="24">
    <source>
        <dbReference type="Proteomes" id="UP000826234"/>
    </source>
</evidence>
<comment type="similarity">
    <text evidence="5">Belongs to the peptidase S8 family. Furin subfamily.</text>
</comment>
<evidence type="ECO:0000256" key="1">
    <source>
        <dbReference type="ARBA" id="ARBA00000779"/>
    </source>
</evidence>
<keyword evidence="13" id="KW-0106">Calcium</keyword>
<dbReference type="InterPro" id="IPR022005">
    <property type="entry name" value="Proho_convert"/>
</dbReference>
<dbReference type="InterPro" id="IPR008979">
    <property type="entry name" value="Galactose-bd-like_sf"/>
</dbReference>
<evidence type="ECO:0000256" key="18">
    <source>
        <dbReference type="ARBA" id="ARBA00031320"/>
    </source>
</evidence>
<protein>
    <recommendedName>
        <fullName evidence="7">Neuroendocrine convertase 1</fullName>
        <ecNumber evidence="6">3.4.21.93</ecNumber>
    </recommendedName>
    <alternativeName>
        <fullName evidence="18">Prohormone convertase 1</fullName>
    </alternativeName>
    <alternativeName>
        <fullName evidence="19">Proprotein convertase 1</fullName>
    </alternativeName>
</protein>
<dbReference type="Pfam" id="PF12177">
    <property type="entry name" value="Proho_convert"/>
    <property type="match status" value="1"/>
</dbReference>
<evidence type="ECO:0000256" key="3">
    <source>
        <dbReference type="ARBA" id="ARBA00002975"/>
    </source>
</evidence>
<evidence type="ECO:0000259" key="22">
    <source>
        <dbReference type="PROSITE" id="PS51829"/>
    </source>
</evidence>
<gene>
    <name evidence="23" type="ORF">JD844_008825</name>
</gene>
<evidence type="ECO:0000256" key="13">
    <source>
        <dbReference type="ARBA" id="ARBA00022837"/>
    </source>
</evidence>
<evidence type="ECO:0000256" key="10">
    <source>
        <dbReference type="ARBA" id="ARBA00022729"/>
    </source>
</evidence>
<dbReference type="Pfam" id="PF00082">
    <property type="entry name" value="Peptidase_S8"/>
    <property type="match status" value="1"/>
</dbReference>
<evidence type="ECO:0000256" key="8">
    <source>
        <dbReference type="ARBA" id="ARBA00022670"/>
    </source>
</evidence>
<feature type="active site" description="Charge relay system" evidence="20">
    <location>
        <position position="186"/>
    </location>
</feature>
<dbReference type="SUPFAM" id="SSF54897">
    <property type="entry name" value="Protease propeptides/inhibitors"/>
    <property type="match status" value="1"/>
</dbReference>
<dbReference type="InterPro" id="IPR034182">
    <property type="entry name" value="Kexin/furin"/>
</dbReference>
<evidence type="ECO:0000256" key="5">
    <source>
        <dbReference type="ARBA" id="ARBA00005325"/>
    </source>
</evidence>
<feature type="region of interest" description="Disordered" evidence="21">
    <location>
        <begin position="528"/>
        <end position="555"/>
    </location>
</feature>